<evidence type="ECO:0000313" key="2">
    <source>
        <dbReference type="EMBL" id="TID28655.1"/>
    </source>
</evidence>
<organism evidence="2 3">
    <name type="scientific">Pichia inconspicua</name>
    <dbReference type="NCBI Taxonomy" id="52247"/>
    <lineage>
        <taxon>Eukaryota</taxon>
        <taxon>Fungi</taxon>
        <taxon>Dikarya</taxon>
        <taxon>Ascomycota</taxon>
        <taxon>Saccharomycotina</taxon>
        <taxon>Pichiomycetes</taxon>
        <taxon>Pichiales</taxon>
        <taxon>Pichiaceae</taxon>
        <taxon>Pichia</taxon>
    </lineage>
</organism>
<comment type="caution">
    <text evidence="2">The sequence shown here is derived from an EMBL/GenBank/DDBJ whole genome shotgun (WGS) entry which is preliminary data.</text>
</comment>
<proteinExistence type="predicted"/>
<evidence type="ECO:0000313" key="3">
    <source>
        <dbReference type="Proteomes" id="UP000307173"/>
    </source>
</evidence>
<reference evidence="2 3" key="1">
    <citation type="journal article" date="2019" name="Front. Genet.">
        <title>Whole-Genome Sequencing of the Opportunistic Yeast Pathogen Candida inconspicua Uncovers Its Hybrid Origin.</title>
        <authorList>
            <person name="Mixao V."/>
            <person name="Hansen A.P."/>
            <person name="Saus E."/>
            <person name="Boekhout T."/>
            <person name="Lass-Florl C."/>
            <person name="Gabaldon T."/>
        </authorList>
    </citation>
    <scope>NUCLEOTIDE SEQUENCE [LARGE SCALE GENOMIC DNA]</scope>
    <source>
        <strain evidence="2 3">CBS 180</strain>
    </source>
</reference>
<keyword evidence="1" id="KW-0472">Membrane</keyword>
<sequence>MTDLKLNTSSNTINSVTDMCMRPTYKSPNNNELLLESHDNDILPVIELTTINNNESLLIFADQDNEDLIEGFDEKDYDFYDDEKISHIDLEKELVFDEEKSDLIKKEKSTYNMAYKDEKDEENLWILPESEIVLKRNKLWTKPRIIMTMAVFYMICLGASYTYFYHGNSCM</sequence>
<keyword evidence="1" id="KW-1133">Transmembrane helix</keyword>
<protein>
    <submittedName>
        <fullName evidence="2">Uncharacterized protein</fullName>
    </submittedName>
</protein>
<keyword evidence="3" id="KW-1185">Reference proteome</keyword>
<gene>
    <name evidence="2" type="ORF">CANINC_002359</name>
</gene>
<name>A0A4T0X1F1_9ASCO</name>
<evidence type="ECO:0000256" key="1">
    <source>
        <dbReference type="SAM" id="Phobius"/>
    </source>
</evidence>
<dbReference type="AlphaFoldDB" id="A0A4T0X1F1"/>
<accession>A0A4T0X1F1</accession>
<dbReference type="EMBL" id="SELW01000383">
    <property type="protein sequence ID" value="TID28655.1"/>
    <property type="molecule type" value="Genomic_DNA"/>
</dbReference>
<keyword evidence="1" id="KW-0812">Transmembrane</keyword>
<feature type="transmembrane region" description="Helical" evidence="1">
    <location>
        <begin position="145"/>
        <end position="165"/>
    </location>
</feature>
<dbReference type="Proteomes" id="UP000307173">
    <property type="component" value="Unassembled WGS sequence"/>
</dbReference>